<evidence type="ECO:0000259" key="3">
    <source>
        <dbReference type="Pfam" id="PF10079"/>
    </source>
</evidence>
<dbReference type="KEGG" id="tsa:AciPR4_2986"/>
<dbReference type="HOGENOM" id="CLU_022249_1_0_0"/>
<dbReference type="HAMAP" id="MF_01867">
    <property type="entry name" value="BshC"/>
    <property type="match status" value="1"/>
</dbReference>
<feature type="domain" description="Bacillithiol biosynthesis BshC C-terminal coiled-coil" evidence="4">
    <location>
        <begin position="378"/>
        <end position="535"/>
    </location>
</feature>
<dbReference type="Pfam" id="PF10079">
    <property type="entry name" value="Rossmann-like_BshC"/>
    <property type="match status" value="1"/>
</dbReference>
<dbReference type="eggNOG" id="COG4365">
    <property type="taxonomic scope" value="Bacteria"/>
</dbReference>
<dbReference type="PIRSF" id="PIRSF012535">
    <property type="entry name" value="UCP012535"/>
    <property type="match status" value="1"/>
</dbReference>
<dbReference type="EC" id="6.-.-.-" evidence="2"/>
<dbReference type="STRING" id="401053.AciPR4_2986"/>
<dbReference type="Pfam" id="PF24850">
    <property type="entry name" value="CC_BshC"/>
    <property type="match status" value="1"/>
</dbReference>
<dbReference type="OrthoDB" id="9765151at2"/>
<evidence type="ECO:0000256" key="2">
    <source>
        <dbReference type="HAMAP-Rule" id="MF_01867"/>
    </source>
</evidence>
<protein>
    <recommendedName>
        <fullName evidence="2">Putative cysteine ligase BshC</fullName>
        <ecNumber evidence="2">6.-.-.-</ecNumber>
    </recommendedName>
</protein>
<dbReference type="PROSITE" id="PS50890">
    <property type="entry name" value="PUA"/>
    <property type="match status" value="1"/>
</dbReference>
<keyword evidence="1 2" id="KW-0436">Ligase</keyword>
<keyword evidence="6" id="KW-1185">Reference proteome</keyword>
<dbReference type="AlphaFoldDB" id="E8V559"/>
<evidence type="ECO:0000259" key="4">
    <source>
        <dbReference type="Pfam" id="PF24850"/>
    </source>
</evidence>
<feature type="domain" description="Bacillithiol biosynthesis BshC N-terminal Rossmann-like" evidence="3">
    <location>
        <begin position="15"/>
        <end position="376"/>
    </location>
</feature>
<comment type="similarity">
    <text evidence="2">Belongs to the BshC family.</text>
</comment>
<accession>E8V559</accession>
<evidence type="ECO:0000256" key="1">
    <source>
        <dbReference type="ARBA" id="ARBA00022598"/>
    </source>
</evidence>
<dbReference type="GO" id="GO:0016874">
    <property type="term" value="F:ligase activity"/>
    <property type="evidence" value="ECO:0007669"/>
    <property type="project" value="UniProtKB-UniRule"/>
</dbReference>
<dbReference type="NCBIfam" id="TIGR03998">
    <property type="entry name" value="thiol_BshC"/>
    <property type="match status" value="1"/>
</dbReference>
<gene>
    <name evidence="2" type="primary">bshC</name>
    <name evidence="5" type="ordered locus">AciPR4_2986</name>
</gene>
<dbReference type="EMBL" id="CP002467">
    <property type="protein sequence ID" value="ADV83746.1"/>
    <property type="molecule type" value="Genomic_DNA"/>
</dbReference>
<reference evidence="5 6" key="1">
    <citation type="journal article" date="2012" name="Stand. Genomic Sci.">
        <title>Complete genome sequence of Terriglobus saanensis type strain SP1PR4(T), an Acidobacteria from tundra soil.</title>
        <authorList>
            <person name="Rawat S.R."/>
            <person name="Mannisto M.K."/>
            <person name="Starovoytov V."/>
            <person name="Goodwin L."/>
            <person name="Nolan M."/>
            <person name="Hauser L."/>
            <person name="Land M."/>
            <person name="Davenport K.W."/>
            <person name="Woyke T."/>
            <person name="Haggblom M.M."/>
        </authorList>
    </citation>
    <scope>NUCLEOTIDE SEQUENCE</scope>
    <source>
        <strain evidence="6">ATCC BAA-1853 / DSM 23119 / SP1PR4</strain>
    </source>
</reference>
<evidence type="ECO:0000313" key="6">
    <source>
        <dbReference type="Proteomes" id="UP000006844"/>
    </source>
</evidence>
<sequence>MTAECYPITVLPNLSRIFREYVELRSAPADAPVRKYYAGTPFDGRWKLGVDRKLSADRVRVANLLKAQNVGFGAGEAALENIERLREGARTIVTGQQVGILGGPLLTLMKAATAVRKAQVATEAGVPHVPVFWMATEDHDLDEVNQITLLSKTSVETLRAEIAGHRLEPVGGISVGDEFEAVLAQVEELLGFAPVCELLRECYAPGETLGSAFGKLLAALFREQGLIVIDASAREFHALGADVLRAAIVDADVLQSALLQRSEDLAREGYHSQVLIVAGASLLFLVSEDGQRLPLRRVDGQWKAGLQTYSNEQLLQILEEMPERLSPNALLRPVFQDVLLPTSAYIGGPAEIAYFAQCEVLYQHILGVMTPVLPRLSATLVEPAIRTVMLQHELALPDAMQTVEELAQKLGARAMPIEGKQKIAAAGNALNEELTSLVGWMEQVDESLGRSAEVSASKMRYQMNRLRRMAATFQLQKEASLRKHANAVVNSLYPHQHPQERLLGGVWFVARYGEGLAQLLVDNAEQECPGHRVIDL</sequence>
<organism evidence="5 6">
    <name type="scientific">Terriglobus saanensis (strain ATCC BAA-1853 / DSM 23119 / SP1PR4)</name>
    <dbReference type="NCBI Taxonomy" id="401053"/>
    <lineage>
        <taxon>Bacteria</taxon>
        <taxon>Pseudomonadati</taxon>
        <taxon>Acidobacteriota</taxon>
        <taxon>Terriglobia</taxon>
        <taxon>Terriglobales</taxon>
        <taxon>Acidobacteriaceae</taxon>
        <taxon>Terriglobus</taxon>
    </lineage>
</organism>
<dbReference type="InterPro" id="IPR011199">
    <property type="entry name" value="Bacillithiol_biosynth_BshC"/>
</dbReference>
<dbReference type="RefSeq" id="WP_013569477.1">
    <property type="nucleotide sequence ID" value="NC_014963.1"/>
</dbReference>
<evidence type="ECO:0000313" key="5">
    <source>
        <dbReference type="EMBL" id="ADV83746.1"/>
    </source>
</evidence>
<proteinExistence type="inferred from homology"/>
<dbReference type="InterPro" id="IPR055398">
    <property type="entry name" value="Rossmann-like_BshC"/>
</dbReference>
<dbReference type="Proteomes" id="UP000006844">
    <property type="component" value="Chromosome"/>
</dbReference>
<dbReference type="InterPro" id="IPR055399">
    <property type="entry name" value="CC_BshC"/>
</dbReference>
<name>E8V559_TERSS</name>